<reference evidence="5 6" key="1">
    <citation type="submission" date="2024-02" db="EMBL/GenBank/DDBJ databases">
        <authorList>
            <person name="Chen Y."/>
            <person name="Shah S."/>
            <person name="Dougan E. K."/>
            <person name="Thang M."/>
            <person name="Chan C."/>
        </authorList>
    </citation>
    <scope>NUCLEOTIDE SEQUENCE [LARGE SCALE GENOMIC DNA]</scope>
</reference>
<gene>
    <name evidence="5" type="ORF">CCMP2556_LOCUS27185</name>
</gene>
<dbReference type="SUPFAM" id="SSF50156">
    <property type="entry name" value="PDZ domain-like"/>
    <property type="match status" value="1"/>
</dbReference>
<sequence>MKLLLNMTVYSGQQFHRAGACSWNIMEHRDPSKTLKVIARSRSKDAPCMLLRPCHLIRRLLPFDDPLLEFQKAKQAAASAAWLPNPEVELHQIPRGVLLLGRVDAVEGHGDWRPPSLLPLEEVCDRCPWMSLITEEPELEATLAPADGEACGHTEPSDDSRELVDFDMCLEKGDDLLGISVEAHDSGLRVASISERGLVGQRNRAEVAERLAEGSVILEINGVKDDADAMRQQLEEPILHLRVRPARGACDVFGRRMGAQPAVFPHAEIKGEIPLCRCTGRCRCGLADALGRARDERSWAAPQPALAIANLHREVTEEMLYSFFTKVAPVATVRVVRDTKTLQSEQHGYVNFYTFQDAEKVLKTLDGSVLYRQRCLLSWSTRAKQPPEPLLSAPPPAPAPTAVRVITSCKPVSSMKEHVAPAEQVKSDRPRRKAI</sequence>
<dbReference type="InterPro" id="IPR050825">
    <property type="entry name" value="RBM42_RBP45_47-like"/>
</dbReference>
<evidence type="ECO:0000313" key="6">
    <source>
        <dbReference type="Proteomes" id="UP001642484"/>
    </source>
</evidence>
<evidence type="ECO:0008006" key="7">
    <source>
        <dbReference type="Google" id="ProtNLM"/>
    </source>
</evidence>
<accession>A0ABP0MU21</accession>
<evidence type="ECO:0000313" key="5">
    <source>
        <dbReference type="EMBL" id="CAK9054352.1"/>
    </source>
</evidence>
<feature type="domain" description="RRM" evidence="3">
    <location>
        <begin position="304"/>
        <end position="382"/>
    </location>
</feature>
<dbReference type="InterPro" id="IPR000504">
    <property type="entry name" value="RRM_dom"/>
</dbReference>
<feature type="domain" description="PDZ" evidence="4">
    <location>
        <begin position="167"/>
        <end position="225"/>
    </location>
</feature>
<evidence type="ECO:0000259" key="3">
    <source>
        <dbReference type="PROSITE" id="PS50102"/>
    </source>
</evidence>
<dbReference type="SUPFAM" id="SSF54928">
    <property type="entry name" value="RNA-binding domain, RBD"/>
    <property type="match status" value="1"/>
</dbReference>
<dbReference type="Gene3D" id="3.30.70.330">
    <property type="match status" value="1"/>
</dbReference>
<dbReference type="InterPro" id="IPR012677">
    <property type="entry name" value="Nucleotide-bd_a/b_plait_sf"/>
</dbReference>
<proteinExistence type="predicted"/>
<dbReference type="PANTHER" id="PTHR47640">
    <property type="entry name" value="TRNA SELENOCYSTEINE 1-ASSOCIATED PROTEIN 1-RELATED-RELATED"/>
    <property type="match status" value="1"/>
</dbReference>
<dbReference type="SMART" id="SM00360">
    <property type="entry name" value="RRM"/>
    <property type="match status" value="1"/>
</dbReference>
<keyword evidence="1 2" id="KW-0694">RNA-binding</keyword>
<evidence type="ECO:0000259" key="4">
    <source>
        <dbReference type="PROSITE" id="PS50106"/>
    </source>
</evidence>
<keyword evidence="6" id="KW-1185">Reference proteome</keyword>
<name>A0ABP0MU21_9DINO</name>
<dbReference type="InterPro" id="IPR001478">
    <property type="entry name" value="PDZ"/>
</dbReference>
<dbReference type="InterPro" id="IPR036034">
    <property type="entry name" value="PDZ_sf"/>
</dbReference>
<dbReference type="EMBL" id="CAXAMN010019446">
    <property type="protein sequence ID" value="CAK9054352.1"/>
    <property type="molecule type" value="Genomic_DNA"/>
</dbReference>
<comment type="caution">
    <text evidence="5">The sequence shown here is derived from an EMBL/GenBank/DDBJ whole genome shotgun (WGS) entry which is preliminary data.</text>
</comment>
<evidence type="ECO:0000256" key="1">
    <source>
        <dbReference type="ARBA" id="ARBA00022884"/>
    </source>
</evidence>
<dbReference type="Pfam" id="PF00076">
    <property type="entry name" value="RRM_1"/>
    <property type="match status" value="1"/>
</dbReference>
<organism evidence="5 6">
    <name type="scientific">Durusdinium trenchii</name>
    <dbReference type="NCBI Taxonomy" id="1381693"/>
    <lineage>
        <taxon>Eukaryota</taxon>
        <taxon>Sar</taxon>
        <taxon>Alveolata</taxon>
        <taxon>Dinophyceae</taxon>
        <taxon>Suessiales</taxon>
        <taxon>Symbiodiniaceae</taxon>
        <taxon>Durusdinium</taxon>
    </lineage>
</organism>
<dbReference type="PROSITE" id="PS50102">
    <property type="entry name" value="RRM"/>
    <property type="match status" value="1"/>
</dbReference>
<dbReference type="Proteomes" id="UP001642484">
    <property type="component" value="Unassembled WGS sequence"/>
</dbReference>
<evidence type="ECO:0000256" key="2">
    <source>
        <dbReference type="PROSITE-ProRule" id="PRU00176"/>
    </source>
</evidence>
<dbReference type="InterPro" id="IPR035979">
    <property type="entry name" value="RBD_domain_sf"/>
</dbReference>
<protein>
    <recommendedName>
        <fullName evidence="7">RRM domain-containing protein</fullName>
    </recommendedName>
</protein>
<dbReference type="PROSITE" id="PS50106">
    <property type="entry name" value="PDZ"/>
    <property type="match status" value="1"/>
</dbReference>